<sequence length="148" mass="16575">MNDIVMLKNYLDSNDLVENRTAFFQVIDVLLDGTDDDQEKVDKLNVIASEHGINTEKDSIDDVLGLTILYGDGLGGLDGLVSGEEDYLEDLYDMVDETELDRDYLNDKVFFGDCSEVININSGFYAGGVTRSNLALNFDRERQAPSFR</sequence>
<reference evidence="1 2" key="1">
    <citation type="submission" date="2020-03" db="EMBL/GenBank/DDBJ databases">
        <title>Complete genome sequence of Shewanella sp.</title>
        <authorList>
            <person name="Kim Y.-S."/>
            <person name="Kim S.-J."/>
            <person name="Jung H.-K."/>
            <person name="Kim K.-H."/>
        </authorList>
    </citation>
    <scope>NUCLEOTIDE SEQUENCE [LARGE SCALE GENOMIC DNA]</scope>
    <source>
        <strain evidence="1 2">PN3F2</strain>
        <plasmid evidence="1 2">pPN3F2_2</plasmid>
    </source>
</reference>
<proteinExistence type="predicted"/>
<name>A0A6G9QRC8_9GAMM</name>
<organism evidence="1 2">
    <name type="scientific">Shewanella aestuarii</name>
    <dbReference type="NCBI Taxonomy" id="1028752"/>
    <lineage>
        <taxon>Bacteria</taxon>
        <taxon>Pseudomonadati</taxon>
        <taxon>Pseudomonadota</taxon>
        <taxon>Gammaproteobacteria</taxon>
        <taxon>Alteromonadales</taxon>
        <taxon>Shewanellaceae</taxon>
        <taxon>Shewanella</taxon>
    </lineage>
</organism>
<evidence type="ECO:0000313" key="1">
    <source>
        <dbReference type="EMBL" id="QIR16653.1"/>
    </source>
</evidence>
<gene>
    <name evidence="1" type="ORF">HBH39_19460</name>
</gene>
<geneLocation type="plasmid" evidence="1 2">
    <name>pPN3F2_2</name>
</geneLocation>
<dbReference type="AlphaFoldDB" id="A0A6G9QRC8"/>
<evidence type="ECO:0000313" key="2">
    <source>
        <dbReference type="Proteomes" id="UP000502608"/>
    </source>
</evidence>
<protein>
    <submittedName>
        <fullName evidence="1">Uncharacterized protein</fullName>
    </submittedName>
</protein>
<dbReference type="KEGG" id="saes:HBH39_19460"/>
<dbReference type="Proteomes" id="UP000502608">
    <property type="component" value="Plasmid pPN3F2_2"/>
</dbReference>
<keyword evidence="1" id="KW-0614">Plasmid</keyword>
<dbReference type="RefSeq" id="WP_167680481.1">
    <property type="nucleotide sequence ID" value="NZ_CP050315.1"/>
</dbReference>
<accession>A0A6G9QRC8</accession>
<dbReference type="EMBL" id="CP050315">
    <property type="protein sequence ID" value="QIR16653.1"/>
    <property type="molecule type" value="Genomic_DNA"/>
</dbReference>
<keyword evidence="2" id="KW-1185">Reference proteome</keyword>